<dbReference type="EC" id="4.2.1.136" evidence="19"/>
<keyword evidence="7 17" id="KW-0067">ATP-binding</keyword>
<dbReference type="Gene3D" id="3.40.1190.20">
    <property type="match status" value="1"/>
</dbReference>
<dbReference type="Pfam" id="PF03853">
    <property type="entry name" value="YjeF_N"/>
    <property type="match status" value="1"/>
</dbReference>
<feature type="binding site" evidence="18">
    <location>
        <position position="62"/>
    </location>
    <ligand>
        <name>K(+)</name>
        <dbReference type="ChEBI" id="CHEBI:29103"/>
    </ligand>
</feature>
<evidence type="ECO:0000256" key="9">
    <source>
        <dbReference type="ARBA" id="ARBA00022958"/>
    </source>
</evidence>
<evidence type="ECO:0000256" key="13">
    <source>
        <dbReference type="ARBA" id="ARBA00023268"/>
    </source>
</evidence>
<comment type="similarity">
    <text evidence="18">Belongs to the NnrE/AIBP family.</text>
</comment>
<dbReference type="GO" id="GO:0110051">
    <property type="term" value="P:metabolite repair"/>
    <property type="evidence" value="ECO:0007669"/>
    <property type="project" value="TreeGrafter"/>
</dbReference>
<evidence type="ECO:0000256" key="7">
    <source>
        <dbReference type="ARBA" id="ARBA00022840"/>
    </source>
</evidence>
<evidence type="ECO:0000313" key="23">
    <source>
        <dbReference type="Proteomes" id="UP000009374"/>
    </source>
</evidence>
<evidence type="ECO:0000256" key="16">
    <source>
        <dbReference type="ARBA" id="ARBA00049209"/>
    </source>
</evidence>
<feature type="binding site" evidence="18">
    <location>
        <position position="169"/>
    </location>
    <ligand>
        <name>K(+)</name>
        <dbReference type="ChEBI" id="CHEBI:29103"/>
    </ligand>
</feature>
<feature type="binding site" evidence="17">
    <location>
        <begin position="419"/>
        <end position="423"/>
    </location>
    <ligand>
        <name>AMP</name>
        <dbReference type="ChEBI" id="CHEBI:456215"/>
    </ligand>
</feature>
<keyword evidence="23" id="KW-1185">Reference proteome</keyword>
<keyword evidence="11 18" id="KW-0413">Isomerase</keyword>
<dbReference type="GO" id="GO:0046496">
    <property type="term" value="P:nicotinamide nucleotide metabolic process"/>
    <property type="evidence" value="ECO:0007669"/>
    <property type="project" value="UniProtKB-UniRule"/>
</dbReference>
<dbReference type="InterPro" id="IPR004443">
    <property type="entry name" value="YjeF_N_dom"/>
</dbReference>
<name>C6HXL1_9BACT</name>
<dbReference type="CDD" id="cd01171">
    <property type="entry name" value="YXKO-related"/>
    <property type="match status" value="1"/>
</dbReference>
<dbReference type="GO" id="GO:0052855">
    <property type="term" value="F:ADP-dependent NAD(P)H-hydrate dehydratase activity"/>
    <property type="evidence" value="ECO:0007669"/>
    <property type="project" value="UniProtKB-UniRule"/>
</dbReference>
<dbReference type="PANTHER" id="PTHR12592">
    <property type="entry name" value="ATP-DEPENDENT (S)-NAD(P)H-HYDRATE DEHYDRATASE FAMILY MEMBER"/>
    <property type="match status" value="1"/>
</dbReference>
<dbReference type="PIRSF" id="PIRSF017184">
    <property type="entry name" value="Nnr"/>
    <property type="match status" value="1"/>
</dbReference>
<keyword evidence="6 17" id="KW-0547">Nucleotide-binding</keyword>
<protein>
    <recommendedName>
        <fullName evidence="19">Bifunctional NAD(P)H-hydrate repair enzyme</fullName>
    </recommendedName>
    <alternativeName>
        <fullName evidence="19">Nicotinamide nucleotide repair protein</fullName>
    </alternativeName>
    <domain>
        <recommendedName>
            <fullName evidence="19">ADP-dependent (S)-NAD(P)H-hydrate dehydratase</fullName>
            <ecNumber evidence="19">4.2.1.136</ecNumber>
        </recommendedName>
        <alternativeName>
            <fullName evidence="19">ADP-dependent NAD(P)HX dehydratase</fullName>
        </alternativeName>
    </domain>
    <domain>
        <recommendedName>
            <fullName evidence="19">NAD(P)H-hydrate epimerase</fullName>
            <ecNumber evidence="19">5.1.99.6</ecNumber>
        </recommendedName>
    </domain>
</protein>
<keyword evidence="9 18" id="KW-0630">Potassium</keyword>
<comment type="catalytic activity">
    <reaction evidence="2 18 19">
        <text>(6R)-NADPHX = (6S)-NADPHX</text>
        <dbReference type="Rhea" id="RHEA:32227"/>
        <dbReference type="ChEBI" id="CHEBI:64076"/>
        <dbReference type="ChEBI" id="CHEBI:64077"/>
        <dbReference type="EC" id="5.1.99.6"/>
    </reaction>
</comment>
<evidence type="ECO:0000256" key="10">
    <source>
        <dbReference type="ARBA" id="ARBA00023027"/>
    </source>
</evidence>
<comment type="caution">
    <text evidence="17">Lacks conserved residue(s) required for the propagation of feature annotation.</text>
</comment>
<comment type="catalytic activity">
    <reaction evidence="1 18 19">
        <text>(6R)-NADHX = (6S)-NADHX</text>
        <dbReference type="Rhea" id="RHEA:32215"/>
        <dbReference type="ChEBI" id="CHEBI:64074"/>
        <dbReference type="ChEBI" id="CHEBI:64075"/>
        <dbReference type="EC" id="5.1.99.6"/>
    </reaction>
</comment>
<organism evidence="22 23">
    <name type="scientific">Leptospirillum ferrodiazotrophum</name>
    <dbReference type="NCBI Taxonomy" id="412449"/>
    <lineage>
        <taxon>Bacteria</taxon>
        <taxon>Pseudomonadati</taxon>
        <taxon>Nitrospirota</taxon>
        <taxon>Nitrospiria</taxon>
        <taxon>Nitrospirales</taxon>
        <taxon>Nitrospiraceae</taxon>
        <taxon>Leptospirillum</taxon>
    </lineage>
</organism>
<dbReference type="PANTHER" id="PTHR12592:SF0">
    <property type="entry name" value="ATP-DEPENDENT (S)-NAD(P)H-HYDRATE DEHYDRATASE"/>
    <property type="match status" value="1"/>
</dbReference>
<feature type="binding site" evidence="17">
    <location>
        <position position="330"/>
    </location>
    <ligand>
        <name>(6S)-NADPHX</name>
        <dbReference type="ChEBI" id="CHEBI:64076"/>
    </ligand>
</feature>
<dbReference type="Pfam" id="PF01256">
    <property type="entry name" value="Carb_kinase"/>
    <property type="match status" value="1"/>
</dbReference>
<dbReference type="InterPro" id="IPR000631">
    <property type="entry name" value="CARKD"/>
</dbReference>
<dbReference type="HAMAP" id="MF_01966">
    <property type="entry name" value="NADHX_epimerase"/>
    <property type="match status" value="1"/>
</dbReference>
<comment type="function">
    <text evidence="18">Catalyzes the epimerization of the S- and R-forms of NAD(P)HX, a damaged form of NAD(P)H that is a result of enzymatic or heat-dependent hydration. This is a prerequisite for the S-specific NAD(P)H-hydrate dehydratase to allow the repair of both epimers of NAD(P)HX.</text>
</comment>
<evidence type="ECO:0000256" key="12">
    <source>
        <dbReference type="ARBA" id="ARBA00023239"/>
    </source>
</evidence>
<dbReference type="Gene3D" id="3.40.50.10260">
    <property type="entry name" value="YjeF N-terminal domain"/>
    <property type="match status" value="1"/>
</dbReference>
<feature type="binding site" evidence="17">
    <location>
        <position position="448"/>
    </location>
    <ligand>
        <name>AMP</name>
        <dbReference type="ChEBI" id="CHEBI:456215"/>
    </ligand>
</feature>
<comment type="similarity">
    <text evidence="3 19">In the N-terminal section; belongs to the NnrE/AIBP family.</text>
</comment>
<dbReference type="SUPFAM" id="SSF64153">
    <property type="entry name" value="YjeF N-terminal domain-like"/>
    <property type="match status" value="1"/>
</dbReference>
<evidence type="ECO:0000256" key="6">
    <source>
        <dbReference type="ARBA" id="ARBA00022741"/>
    </source>
</evidence>
<dbReference type="PROSITE" id="PS01050">
    <property type="entry name" value="YJEF_C_2"/>
    <property type="match status" value="1"/>
</dbReference>
<dbReference type="NCBIfam" id="TIGR00196">
    <property type="entry name" value="yjeF_cterm"/>
    <property type="match status" value="1"/>
</dbReference>
<evidence type="ECO:0000259" key="21">
    <source>
        <dbReference type="PROSITE" id="PS51385"/>
    </source>
</evidence>
<feature type="domain" description="YjeF N-terminal" evidence="21">
    <location>
        <begin position="9"/>
        <end position="223"/>
    </location>
</feature>
<sequence>MRVVTPEEMRELDGRATREFGIPEEILMERAGMAVAIACREILGAPAEVSRHIVAVVGGGHNGGDALVALRDLVSRGYPAAIVLMGSEKPPSQAVSRELDRLARMGVVPTQGVDSSFRHRISHAALLVDGLFGTGFRGGSLSREARELIVAMNRAADSGIPVVCVDIPSGVNGTTGAVSDVAVRGRRTVTFGAPKWGLLCDPGTRYAGDIYLSPIGFPRNLRDGGQLSCLLPHEANELLPVRPPAVHKGEAGHVLVAGGSPGKSGSVLLAARGALRSGAGLVTVLWDRSFGEAAASLPEIMTFPVDFATLSPREVFRFLPRMDAVACGPGVEEAFGGRALVESLLTDYPGPLVGDAGVFDLFAGNPEKMASSRRGPLVLTPHPGEMGRLLGRETATIVSDPLGSVREAAARTGAVVLLKGARTHVAHPDGRVSINLTGDPVMAGAGMGDVLTGIIATFLGQGLAPFDAARLGAFFHGRAGELLGTTSTRGRLASELADLLTVILSPVGGTAHQPPGFNRSQDPALFWPFPAPCPPSASFGGRQ</sequence>
<dbReference type="PROSITE" id="PS51385">
    <property type="entry name" value="YJEF_N"/>
    <property type="match status" value="1"/>
</dbReference>
<keyword evidence="12 17" id="KW-0456">Lyase</keyword>
<evidence type="ECO:0000256" key="3">
    <source>
        <dbReference type="ARBA" id="ARBA00006001"/>
    </source>
</evidence>
<keyword evidence="22" id="KW-0808">Transferase</keyword>
<evidence type="ECO:0000256" key="15">
    <source>
        <dbReference type="ARBA" id="ARBA00048238"/>
    </source>
</evidence>
<dbReference type="AlphaFoldDB" id="C6HXL1"/>
<reference evidence="22 23" key="1">
    <citation type="journal article" date="2009" name="Appl. Environ. Microbiol.">
        <title>Community genomic and proteomic analyses of chemoautotrophic iron-oxidizing "Leptospirillum rubarum" (Group II) and "Leptospirillum ferrodiazotrophum" (Group III) bacteria in acid mine drainage biofilms.</title>
        <authorList>
            <person name="Goltsman D.S."/>
            <person name="Denef V.J."/>
            <person name="Singer S.W."/>
            <person name="VerBerkmoes N.C."/>
            <person name="Lefsrud M."/>
            <person name="Mueller R.S."/>
            <person name="Dick G.J."/>
            <person name="Sun C.L."/>
            <person name="Wheeler K.E."/>
            <person name="Zemla A."/>
            <person name="Baker B.J."/>
            <person name="Hauser L."/>
            <person name="Land M."/>
            <person name="Shah M.B."/>
            <person name="Thelen M.P."/>
            <person name="Hettich R.L."/>
            <person name="Banfield J.F."/>
        </authorList>
    </citation>
    <scope>NUCLEOTIDE SEQUENCE [LARGE SCALE GENOMIC DNA]</scope>
</reference>
<dbReference type="GO" id="GO:0046872">
    <property type="term" value="F:metal ion binding"/>
    <property type="evidence" value="ECO:0007669"/>
    <property type="project" value="UniProtKB-UniRule"/>
</dbReference>
<evidence type="ECO:0000259" key="20">
    <source>
        <dbReference type="PROSITE" id="PS51383"/>
    </source>
</evidence>
<dbReference type="PROSITE" id="PS51383">
    <property type="entry name" value="YJEF_C_3"/>
    <property type="match status" value="1"/>
</dbReference>
<comment type="cofactor">
    <cofactor evidence="17">
        <name>Mg(2+)</name>
        <dbReference type="ChEBI" id="CHEBI:18420"/>
    </cofactor>
</comment>
<evidence type="ECO:0000256" key="17">
    <source>
        <dbReference type="HAMAP-Rule" id="MF_01965"/>
    </source>
</evidence>
<keyword evidence="5 18" id="KW-0479">Metal-binding</keyword>
<comment type="catalytic activity">
    <reaction evidence="16 17 19">
        <text>(6S)-NADPHX + ADP = AMP + phosphate + NADPH + H(+)</text>
        <dbReference type="Rhea" id="RHEA:32235"/>
        <dbReference type="ChEBI" id="CHEBI:15378"/>
        <dbReference type="ChEBI" id="CHEBI:43474"/>
        <dbReference type="ChEBI" id="CHEBI:57783"/>
        <dbReference type="ChEBI" id="CHEBI:64076"/>
        <dbReference type="ChEBI" id="CHEBI:456215"/>
        <dbReference type="ChEBI" id="CHEBI:456216"/>
        <dbReference type="EC" id="4.2.1.136"/>
    </reaction>
</comment>
<dbReference type="GO" id="GO:0052856">
    <property type="term" value="F:NAD(P)HX epimerase activity"/>
    <property type="evidence" value="ECO:0007669"/>
    <property type="project" value="UniProtKB-UniRule"/>
</dbReference>
<proteinExistence type="inferred from homology"/>
<gene>
    <name evidence="17" type="primary">nnrD</name>
    <name evidence="18" type="synonym">nnrE</name>
    <name evidence="22" type="ORF">UBAL3_92050209</name>
</gene>
<dbReference type="EC" id="5.1.99.6" evidence="19"/>
<comment type="function">
    <text evidence="14 19">Bifunctional enzyme that catalyzes the epimerization of the S- and R-forms of NAD(P)HX and the dehydration of the S-form of NAD(P)HX at the expense of ADP, which is converted to AMP. This allows the repair of both epimers of NAD(P)HX, a damaged form of NAD(P)H that is a result of enzymatic or heat-dependent hydration.</text>
</comment>
<evidence type="ECO:0000256" key="19">
    <source>
        <dbReference type="PIRNR" id="PIRNR017184"/>
    </source>
</evidence>
<feature type="binding site" evidence="17">
    <location>
        <position position="449"/>
    </location>
    <ligand>
        <name>(6S)-NADPHX</name>
        <dbReference type="ChEBI" id="CHEBI:64076"/>
    </ligand>
</feature>
<dbReference type="InterPro" id="IPR017953">
    <property type="entry name" value="Carbohydrate_kinase_pred_CS"/>
</dbReference>
<feature type="binding site" evidence="18">
    <location>
        <position position="129"/>
    </location>
    <ligand>
        <name>K(+)</name>
        <dbReference type="ChEBI" id="CHEBI:29103"/>
    </ligand>
</feature>
<dbReference type="HAMAP" id="MF_01965">
    <property type="entry name" value="NADHX_dehydratase"/>
    <property type="match status" value="1"/>
</dbReference>
<feature type="domain" description="YjeF C-terminal" evidence="20">
    <location>
        <begin position="231"/>
        <end position="507"/>
    </location>
</feature>
<comment type="similarity">
    <text evidence="17">Belongs to the NnrD/CARKD family.</text>
</comment>
<evidence type="ECO:0000256" key="5">
    <source>
        <dbReference type="ARBA" id="ARBA00022723"/>
    </source>
</evidence>
<feature type="binding site" evidence="18">
    <location>
        <position position="166"/>
    </location>
    <ligand>
        <name>(6S)-NADPHX</name>
        <dbReference type="ChEBI" id="CHEBI:64076"/>
    </ligand>
</feature>
<keyword evidence="10 17" id="KW-0520">NAD</keyword>
<keyword evidence="22" id="KW-0418">Kinase</keyword>
<comment type="catalytic activity">
    <reaction evidence="15 17 19">
        <text>(6S)-NADHX + ADP = AMP + phosphate + NADH + H(+)</text>
        <dbReference type="Rhea" id="RHEA:32223"/>
        <dbReference type="ChEBI" id="CHEBI:15378"/>
        <dbReference type="ChEBI" id="CHEBI:43474"/>
        <dbReference type="ChEBI" id="CHEBI:57945"/>
        <dbReference type="ChEBI" id="CHEBI:64074"/>
        <dbReference type="ChEBI" id="CHEBI:456215"/>
        <dbReference type="ChEBI" id="CHEBI:456216"/>
        <dbReference type="EC" id="4.2.1.136"/>
    </reaction>
</comment>
<accession>C6HXL1</accession>
<dbReference type="GO" id="GO:0005524">
    <property type="term" value="F:ATP binding"/>
    <property type="evidence" value="ECO:0007669"/>
    <property type="project" value="UniProtKB-UniRule"/>
</dbReference>
<evidence type="ECO:0000256" key="4">
    <source>
        <dbReference type="ARBA" id="ARBA00009524"/>
    </source>
</evidence>
<dbReference type="InterPro" id="IPR029056">
    <property type="entry name" value="Ribokinase-like"/>
</dbReference>
<evidence type="ECO:0000256" key="8">
    <source>
        <dbReference type="ARBA" id="ARBA00022857"/>
    </source>
</evidence>
<comment type="similarity">
    <text evidence="4 19">In the C-terminal section; belongs to the NnrD/CARKD family.</text>
</comment>
<dbReference type="GO" id="GO:0016301">
    <property type="term" value="F:kinase activity"/>
    <property type="evidence" value="ECO:0007669"/>
    <property type="project" value="UniProtKB-KW"/>
</dbReference>
<evidence type="ECO:0000313" key="22">
    <source>
        <dbReference type="EMBL" id="EES52840.1"/>
    </source>
</evidence>
<comment type="function">
    <text evidence="17">Catalyzes the dehydration of the S-form of NAD(P)HX at the expense of ADP, which is converted to AMP. Together with NAD(P)HX epimerase, which catalyzes the epimerization of the S- and R-forms, the enzyme allows the repair of both epimers of NAD(P)HX, a damaged form of NAD(P)H that is a result of enzymatic or heat-dependent hydration.</text>
</comment>
<dbReference type="InterPro" id="IPR036652">
    <property type="entry name" value="YjeF_N_dom_sf"/>
</dbReference>
<dbReference type="NCBIfam" id="TIGR00197">
    <property type="entry name" value="yjeF_nterm"/>
    <property type="match status" value="1"/>
</dbReference>
<dbReference type="Proteomes" id="UP000009374">
    <property type="component" value="Unassembled WGS sequence"/>
</dbReference>
<evidence type="ECO:0000256" key="18">
    <source>
        <dbReference type="HAMAP-Rule" id="MF_01966"/>
    </source>
</evidence>
<evidence type="ECO:0000256" key="1">
    <source>
        <dbReference type="ARBA" id="ARBA00000013"/>
    </source>
</evidence>
<evidence type="ECO:0000256" key="2">
    <source>
        <dbReference type="ARBA" id="ARBA00000909"/>
    </source>
</evidence>
<dbReference type="EMBL" id="GG693873">
    <property type="protein sequence ID" value="EES52840.1"/>
    <property type="molecule type" value="Genomic_DNA"/>
</dbReference>
<evidence type="ECO:0000256" key="11">
    <source>
        <dbReference type="ARBA" id="ARBA00023235"/>
    </source>
</evidence>
<evidence type="ECO:0000256" key="14">
    <source>
        <dbReference type="ARBA" id="ARBA00025153"/>
    </source>
</evidence>
<keyword evidence="8 17" id="KW-0521">NADP</keyword>
<feature type="binding site" evidence="18">
    <location>
        <begin position="61"/>
        <end position="65"/>
    </location>
    <ligand>
        <name>(6S)-NADPHX</name>
        <dbReference type="ChEBI" id="CHEBI:64076"/>
    </ligand>
</feature>
<dbReference type="SUPFAM" id="SSF53613">
    <property type="entry name" value="Ribokinase-like"/>
    <property type="match status" value="1"/>
</dbReference>
<keyword evidence="13" id="KW-0511">Multifunctional enzyme</keyword>
<comment type="subunit">
    <text evidence="17">Homotetramer.</text>
</comment>
<comment type="cofactor">
    <cofactor evidence="18 19">
        <name>K(+)</name>
        <dbReference type="ChEBI" id="CHEBI:29103"/>
    </cofactor>
    <text evidence="18 19">Binds 1 potassium ion per subunit.</text>
</comment>
<dbReference type="InterPro" id="IPR030677">
    <property type="entry name" value="Nnr"/>
</dbReference>
<feature type="binding site" evidence="17">
    <location>
        <position position="382"/>
    </location>
    <ligand>
        <name>(6S)-NADPHX</name>
        <dbReference type="ChEBI" id="CHEBI:64076"/>
    </ligand>
</feature>